<sequence length="599" mass="65961">MWTPENEAKYKAALARFYHGSKIAGAGILVSDRYVLTCAHVLTRANTPPAEVGLDFPFQGDGQQLKGTVEYWEPERDIAGVRLLDPLPPGTKPLPFRPSRNYTDGNFKVYGFPDKQPIGGWALGRIIGDATGNLVQIQGDTDQGYGIEPGFSGAPVWSVEFGGVIGLARLRDKDRPDAKIAYLIPYRQLIDALKGGEAISLLALLEGAAVPSESVEGAYRVCRPEGALQPVPEDLPSKVKALARMKDQGGYSALVRFAVCLTLAEFPVALPLKQQLRAWLKQREIDTEAVEQAIAPQIQLEQAITANTASPHLLIWLKTSDIKGVYSIGSLFIPDRTRYNWKKSEGFEPIPAIAPYEDTPIQLAQLPEVIQACLADCRGLCSSAELANLTIELFLPFSLLKESLEWAAAFAIGDEDDDDLEFLEDEDEPDPLAILHRFVVRCSDRLLNAYERKGFRALWEQQWIQIDPNKQSPCCTALLPAEDDTNLKELKIELLQNPEKVGIQLLKCPTQLAVGNPLKAVLTSGAPTAIWLRESLSQVDCNTEFTTLLGCCVEGLPESVRQARRNAFPLAKDEHIGHHLSLVWEDPNLVPPDTDDLAS</sequence>
<dbReference type="Gene3D" id="2.40.10.120">
    <property type="match status" value="1"/>
</dbReference>
<proteinExistence type="predicted"/>
<feature type="domain" description="vWA-MoxR associated protein C-terminal" evidence="2">
    <location>
        <begin position="355"/>
        <end position="587"/>
    </location>
</feature>
<comment type="caution">
    <text evidence="3">The sequence shown here is derived from an EMBL/GenBank/DDBJ whole genome shotgun (WGS) entry which is preliminary data.</text>
</comment>
<dbReference type="Pfam" id="PF20028">
    <property type="entry name" value="VMAP-C"/>
    <property type="match status" value="1"/>
</dbReference>
<dbReference type="EMBL" id="JTHE02000003">
    <property type="protein sequence ID" value="NEV68716.1"/>
    <property type="molecule type" value="Genomic_DNA"/>
</dbReference>
<evidence type="ECO:0000313" key="3">
    <source>
        <dbReference type="EMBL" id="NEV68716.1"/>
    </source>
</evidence>
<name>A0A0C1YI43_9CYAN</name>
<protein>
    <submittedName>
        <fullName evidence="3">Trypsin-like peptidase domain-containing protein</fullName>
    </submittedName>
</protein>
<reference evidence="3" key="1">
    <citation type="submission" date="2014-11" db="EMBL/GenBank/DDBJ databases">
        <authorList>
            <person name="Malar M.C."/>
            <person name="Sen D."/>
            <person name="Tripathy S."/>
        </authorList>
    </citation>
    <scope>NUCLEOTIDE SEQUENCE</scope>
    <source>
        <strain evidence="3">BDU141951</strain>
    </source>
</reference>
<dbReference type="AlphaFoldDB" id="A0A0C1YI43"/>
<dbReference type="InterPro" id="IPR045440">
    <property type="entry name" value="VMAP-M1"/>
</dbReference>
<gene>
    <name evidence="3" type="ORF">QQ91_016525</name>
</gene>
<dbReference type="Pfam" id="PF19963">
    <property type="entry name" value="VMAP-M1"/>
    <property type="match status" value="1"/>
</dbReference>
<evidence type="ECO:0000259" key="1">
    <source>
        <dbReference type="Pfam" id="PF19963"/>
    </source>
</evidence>
<feature type="domain" description="vWA-MoxR associated protein middle region 1" evidence="1">
    <location>
        <begin position="208"/>
        <end position="317"/>
    </location>
</feature>
<organism evidence="3">
    <name type="scientific">Lyngbya confervoides BDU141951</name>
    <dbReference type="NCBI Taxonomy" id="1574623"/>
    <lineage>
        <taxon>Bacteria</taxon>
        <taxon>Bacillati</taxon>
        <taxon>Cyanobacteriota</taxon>
        <taxon>Cyanophyceae</taxon>
        <taxon>Oscillatoriophycideae</taxon>
        <taxon>Oscillatoriales</taxon>
        <taxon>Microcoleaceae</taxon>
        <taxon>Lyngbya</taxon>
    </lineage>
</organism>
<reference evidence="3" key="2">
    <citation type="journal article" date="2015" name="Genome Announc.">
        <title>Draft Genome Sequence of Filamentous Marine Cyanobacterium Lyngbya confervoides Strain BDU141951.</title>
        <authorList>
            <person name="Chandrababunaidu M.M."/>
            <person name="Sen D."/>
            <person name="Tripathy S."/>
        </authorList>
    </citation>
    <scope>NUCLEOTIDE SEQUENCE</scope>
    <source>
        <strain evidence="3">BDU141951</strain>
    </source>
</reference>
<reference evidence="3" key="3">
    <citation type="submission" date="2020-02" db="EMBL/GenBank/DDBJ databases">
        <authorList>
            <person name="Sarangi A.N."/>
            <person name="Ghosh S."/>
            <person name="Mukherjee M."/>
            <person name="Tripathy S."/>
        </authorList>
    </citation>
    <scope>NUCLEOTIDE SEQUENCE</scope>
    <source>
        <strain evidence="3">BDU141951</strain>
    </source>
</reference>
<evidence type="ECO:0000259" key="2">
    <source>
        <dbReference type="Pfam" id="PF20028"/>
    </source>
</evidence>
<dbReference type="InterPro" id="IPR009003">
    <property type="entry name" value="Peptidase_S1_PA"/>
</dbReference>
<accession>A0A0C1YI43</accession>
<dbReference type="InterPro" id="IPR045450">
    <property type="entry name" value="VMAP_C"/>
</dbReference>
<dbReference type="SUPFAM" id="SSF50494">
    <property type="entry name" value="Trypsin-like serine proteases"/>
    <property type="match status" value="1"/>
</dbReference>
<dbReference type="Pfam" id="PF13365">
    <property type="entry name" value="Trypsin_2"/>
    <property type="match status" value="1"/>
</dbReference>